<keyword evidence="6 8" id="KW-1133">Transmembrane helix</keyword>
<evidence type="ECO:0000256" key="6">
    <source>
        <dbReference type="ARBA" id="ARBA00022989"/>
    </source>
</evidence>
<accession>A0ABN4XPX5</accession>
<dbReference type="PANTHER" id="PTHR30269:SF37">
    <property type="entry name" value="MEMBRANE TRANSPORTER PROTEIN"/>
    <property type="match status" value="1"/>
</dbReference>
<dbReference type="InterPro" id="IPR052017">
    <property type="entry name" value="TSUP"/>
</dbReference>
<dbReference type="Pfam" id="PF01925">
    <property type="entry name" value="TauE"/>
    <property type="match status" value="1"/>
</dbReference>
<feature type="transmembrane region" description="Helical" evidence="8">
    <location>
        <begin position="126"/>
        <end position="150"/>
    </location>
</feature>
<name>A0ABN4XPX5_9BACL</name>
<dbReference type="EMBL" id="CP019401">
    <property type="protein sequence ID" value="AQU80850.1"/>
    <property type="molecule type" value="Genomic_DNA"/>
</dbReference>
<dbReference type="RefSeq" id="WP_071152895.1">
    <property type="nucleotide sequence ID" value="NZ_CP019401.1"/>
</dbReference>
<organism evidence="9 10">
    <name type="scientific">Planococcus faecalis</name>
    <dbReference type="NCBI Taxonomy" id="1598147"/>
    <lineage>
        <taxon>Bacteria</taxon>
        <taxon>Bacillati</taxon>
        <taxon>Bacillota</taxon>
        <taxon>Bacilli</taxon>
        <taxon>Bacillales</taxon>
        <taxon>Caryophanaceae</taxon>
        <taxon>Planococcus</taxon>
    </lineage>
</organism>
<keyword evidence="3" id="KW-0813">Transport</keyword>
<sequence length="239" mass="26625">MTIYEILFLLVIFIANIFEAMTGFAGTLLAMPFSMLLIGINEAKTILNILALIACFYITITNLKHINKQEFFKITVFMLVGLAIGMMLFQKLALGYLLNIYAVVIILIALKNMFIKKSIVKIPFMVTIVILLLAGVIHGMFLSGGSLLVIYAMTTLKGKSEFRATLAAIWVVLDIGMIINQLRLGYVTSEVLTLTSIALIPLFFAIVIGNFFHKYIKQELFLKITYVLLLISGVSLLVN</sequence>
<evidence type="ECO:0000256" key="1">
    <source>
        <dbReference type="ARBA" id="ARBA00004651"/>
    </source>
</evidence>
<evidence type="ECO:0000256" key="4">
    <source>
        <dbReference type="ARBA" id="ARBA00022475"/>
    </source>
</evidence>
<proteinExistence type="inferred from homology"/>
<keyword evidence="4 8" id="KW-1003">Cell membrane</keyword>
<evidence type="ECO:0000256" key="8">
    <source>
        <dbReference type="RuleBase" id="RU363041"/>
    </source>
</evidence>
<protein>
    <recommendedName>
        <fullName evidence="8">Probable membrane transporter protein</fullName>
    </recommendedName>
</protein>
<keyword evidence="7 8" id="KW-0472">Membrane</keyword>
<keyword evidence="10" id="KW-1185">Reference proteome</keyword>
<gene>
    <name evidence="9" type="ORF">AJGP001_16825</name>
</gene>
<feature type="transmembrane region" description="Helical" evidence="8">
    <location>
        <begin position="45"/>
        <end position="65"/>
    </location>
</feature>
<evidence type="ECO:0000256" key="3">
    <source>
        <dbReference type="ARBA" id="ARBA00022448"/>
    </source>
</evidence>
<comment type="similarity">
    <text evidence="2 8">Belongs to the 4-toluene sulfonate uptake permease (TSUP) (TC 2.A.102) family.</text>
</comment>
<feature type="transmembrane region" description="Helical" evidence="8">
    <location>
        <begin position="96"/>
        <end position="114"/>
    </location>
</feature>
<evidence type="ECO:0000256" key="2">
    <source>
        <dbReference type="ARBA" id="ARBA00009142"/>
    </source>
</evidence>
<evidence type="ECO:0000256" key="5">
    <source>
        <dbReference type="ARBA" id="ARBA00022692"/>
    </source>
</evidence>
<feature type="transmembrane region" description="Helical" evidence="8">
    <location>
        <begin position="220"/>
        <end position="238"/>
    </location>
</feature>
<dbReference type="InterPro" id="IPR002781">
    <property type="entry name" value="TM_pro_TauE-like"/>
</dbReference>
<feature type="transmembrane region" description="Helical" evidence="8">
    <location>
        <begin position="6"/>
        <end position="33"/>
    </location>
</feature>
<evidence type="ECO:0000313" key="9">
    <source>
        <dbReference type="EMBL" id="AQU80850.1"/>
    </source>
</evidence>
<reference evidence="9 10" key="1">
    <citation type="submission" date="2017-01" db="EMBL/GenBank/DDBJ databases">
        <title>Planococcus faecalis genome complete sequence.</title>
        <authorList>
            <person name="Lee P.C."/>
        </authorList>
    </citation>
    <scope>NUCLEOTIDE SEQUENCE [LARGE SCALE GENOMIC DNA]</scope>
    <source>
        <strain evidence="9 10">AJ003</strain>
    </source>
</reference>
<keyword evidence="5 8" id="KW-0812">Transmembrane</keyword>
<feature type="transmembrane region" description="Helical" evidence="8">
    <location>
        <begin position="71"/>
        <end position="89"/>
    </location>
</feature>
<evidence type="ECO:0000256" key="7">
    <source>
        <dbReference type="ARBA" id="ARBA00023136"/>
    </source>
</evidence>
<dbReference type="PANTHER" id="PTHR30269">
    <property type="entry name" value="TRANSMEMBRANE PROTEIN YFCA"/>
    <property type="match status" value="1"/>
</dbReference>
<feature type="transmembrane region" description="Helical" evidence="8">
    <location>
        <begin position="191"/>
        <end position="213"/>
    </location>
</feature>
<evidence type="ECO:0000313" key="10">
    <source>
        <dbReference type="Proteomes" id="UP000189661"/>
    </source>
</evidence>
<comment type="subcellular location">
    <subcellularLocation>
        <location evidence="1 8">Cell membrane</location>
        <topology evidence="1 8">Multi-pass membrane protein</topology>
    </subcellularLocation>
</comment>
<dbReference type="Proteomes" id="UP000189661">
    <property type="component" value="Chromosome"/>
</dbReference>